<keyword evidence="2 4" id="KW-0456">Lyase</keyword>
<dbReference type="GO" id="GO:0004300">
    <property type="term" value="F:enoyl-CoA hydratase activity"/>
    <property type="evidence" value="ECO:0007669"/>
    <property type="project" value="UniProtKB-EC"/>
</dbReference>
<protein>
    <submittedName>
        <fullName evidence="4">Putative enoyl-CoA hydratase echA8</fullName>
        <ecNumber evidence="4">4.2.1.17</ecNumber>
    </submittedName>
</protein>
<dbReference type="InterPro" id="IPR014748">
    <property type="entry name" value="Enoyl-CoA_hydra_C"/>
</dbReference>
<evidence type="ECO:0000256" key="3">
    <source>
        <dbReference type="RuleBase" id="RU003707"/>
    </source>
</evidence>
<dbReference type="Gene3D" id="1.10.12.10">
    <property type="entry name" value="Lyase 2-enoyl-coa Hydratase, Chain A, domain 2"/>
    <property type="match status" value="1"/>
</dbReference>
<dbReference type="InterPro" id="IPR018376">
    <property type="entry name" value="Enoyl-CoA_hyd/isom_CS"/>
</dbReference>
<dbReference type="InterPro" id="IPR029045">
    <property type="entry name" value="ClpP/crotonase-like_dom_sf"/>
</dbReference>
<accession>A0A2Z2NPV1</accession>
<dbReference type="SUPFAM" id="SSF52096">
    <property type="entry name" value="ClpP/crotonase"/>
    <property type="match status" value="1"/>
</dbReference>
<proteinExistence type="inferred from homology"/>
<evidence type="ECO:0000256" key="1">
    <source>
        <dbReference type="ARBA" id="ARBA00005254"/>
    </source>
</evidence>
<evidence type="ECO:0000313" key="5">
    <source>
        <dbReference type="Proteomes" id="UP000250079"/>
    </source>
</evidence>
<dbReference type="Gene3D" id="3.90.226.10">
    <property type="entry name" value="2-enoyl-CoA Hydratase, Chain A, domain 1"/>
    <property type="match status" value="1"/>
</dbReference>
<dbReference type="InterPro" id="IPR001753">
    <property type="entry name" value="Enoyl-CoA_hydra/iso"/>
</dbReference>
<sequence>MPANIKISRHDRVVLITLDRPKQLNALSEGLAQDVVDALTALDADPSVGCFVITGNERAFAAGAEIRGRSGTTENAVSPFATWSAFAAFKTPKIAAVQGYALGGGCELAMMCDYILAGASAKFGQPEIKLGVIAGMGGTQRLTRLIGRTKSMRMHLTARMMNAEEAEACGLVAAVFPDDELIDAVLKEAATIAGFDKSTVELAREAVNKVDEMNQSDGLAWEEGAFLSTLGTPAHTEGVAAFREKRTPKFNVPDNT</sequence>
<comment type="similarity">
    <text evidence="1 3">Belongs to the enoyl-CoA hydratase/isomerase family.</text>
</comment>
<evidence type="ECO:0000313" key="4">
    <source>
        <dbReference type="EMBL" id="ASJ73452.1"/>
    </source>
</evidence>
<name>A0A2Z2NPV1_9GAMM</name>
<dbReference type="KEGG" id="gai:IMCC3135_16850"/>
<dbReference type="PANTHER" id="PTHR11941:SF54">
    <property type="entry name" value="ENOYL-COA HYDRATASE, MITOCHONDRIAL"/>
    <property type="match status" value="1"/>
</dbReference>
<dbReference type="PANTHER" id="PTHR11941">
    <property type="entry name" value="ENOYL-COA HYDRATASE-RELATED"/>
    <property type="match status" value="1"/>
</dbReference>
<dbReference type="EMBL" id="CP018632">
    <property type="protein sequence ID" value="ASJ73452.1"/>
    <property type="molecule type" value="Genomic_DNA"/>
</dbReference>
<dbReference type="Proteomes" id="UP000250079">
    <property type="component" value="Chromosome"/>
</dbReference>
<reference evidence="4 5" key="1">
    <citation type="submission" date="2016-12" db="EMBL/GenBank/DDBJ databases">
        <authorList>
            <person name="Song W.-J."/>
            <person name="Kurnit D.M."/>
        </authorList>
    </citation>
    <scope>NUCLEOTIDE SEQUENCE [LARGE SCALE GENOMIC DNA]</scope>
    <source>
        <strain evidence="4 5">IMCC3135</strain>
    </source>
</reference>
<evidence type="ECO:0000256" key="2">
    <source>
        <dbReference type="ARBA" id="ARBA00023239"/>
    </source>
</evidence>
<organism evidence="4 5">
    <name type="scientific">Granulosicoccus antarcticus IMCC3135</name>
    <dbReference type="NCBI Taxonomy" id="1192854"/>
    <lineage>
        <taxon>Bacteria</taxon>
        <taxon>Pseudomonadati</taxon>
        <taxon>Pseudomonadota</taxon>
        <taxon>Gammaproteobacteria</taxon>
        <taxon>Chromatiales</taxon>
        <taxon>Granulosicoccaceae</taxon>
        <taxon>Granulosicoccus</taxon>
    </lineage>
</organism>
<dbReference type="GO" id="GO:0006635">
    <property type="term" value="P:fatty acid beta-oxidation"/>
    <property type="evidence" value="ECO:0007669"/>
    <property type="project" value="TreeGrafter"/>
</dbReference>
<dbReference type="Pfam" id="PF00378">
    <property type="entry name" value="ECH_1"/>
    <property type="match status" value="1"/>
</dbReference>
<dbReference type="EC" id="4.2.1.17" evidence="4"/>
<gene>
    <name evidence="4" type="primary">echA8_2</name>
    <name evidence="4" type="ORF">IMCC3135_16850</name>
</gene>
<keyword evidence="5" id="KW-1185">Reference proteome</keyword>
<dbReference type="PROSITE" id="PS00166">
    <property type="entry name" value="ENOYL_COA_HYDRATASE"/>
    <property type="match status" value="1"/>
</dbReference>
<dbReference type="FunFam" id="3.90.226.10:FF:000009">
    <property type="entry name" value="Carnitinyl-CoA dehydratase"/>
    <property type="match status" value="1"/>
</dbReference>
<dbReference type="AlphaFoldDB" id="A0A2Z2NPV1"/>
<dbReference type="OrthoDB" id="9807606at2"/>
<dbReference type="CDD" id="cd06558">
    <property type="entry name" value="crotonase-like"/>
    <property type="match status" value="1"/>
</dbReference>